<dbReference type="AlphaFoldDB" id="A0A8J2YVS4"/>
<feature type="domain" description="Aspartyl/asparaginy/proline hydroxylase" evidence="1">
    <location>
        <begin position="29"/>
        <end position="174"/>
    </location>
</feature>
<reference evidence="2" key="1">
    <citation type="journal article" date="2014" name="Int. J. Syst. Evol. Microbiol.">
        <title>Complete genome sequence of Corynebacterium casei LMG S-19264T (=DSM 44701T), isolated from a smear-ripened cheese.</title>
        <authorList>
            <consortium name="US DOE Joint Genome Institute (JGI-PGF)"/>
            <person name="Walter F."/>
            <person name="Albersmeier A."/>
            <person name="Kalinowski J."/>
            <person name="Ruckert C."/>
        </authorList>
    </citation>
    <scope>NUCLEOTIDE SEQUENCE</scope>
    <source>
        <strain evidence="2">CGMCC 1.15725</strain>
    </source>
</reference>
<keyword evidence="3" id="KW-1185">Reference proteome</keyword>
<reference evidence="2" key="2">
    <citation type="submission" date="2020-09" db="EMBL/GenBank/DDBJ databases">
        <authorList>
            <person name="Sun Q."/>
            <person name="Zhou Y."/>
        </authorList>
    </citation>
    <scope>NUCLEOTIDE SEQUENCE</scope>
    <source>
        <strain evidence="2">CGMCC 1.15725</strain>
    </source>
</reference>
<accession>A0A8J2YVS4</accession>
<sequence length="274" mass="30531">MQAGFCRLPLTFDAPRLLADLARISRDDWHAHFNADYHDGGWTGLALRAVAGSAVALYPEPRPEAAYADTPLLAALPEFGQALARFHCPLHAVRLLRLAAGSRIREHRDYGLGFDQGLVRLHVPLVTGPDVEFYLDGERVAMGAGECWYLDLSRPHRVQNNGTIDRIHLVLDCEVDDWLVSHFPSEAEGAAQRLSPAMVAAAAQSSQRQFEAFRDLVLRDAALLAPLRREEEPTRFSELVVETGRQLGFRFTRDDVASALQAARRAWLERTLVS</sequence>
<dbReference type="RefSeq" id="WP_189048250.1">
    <property type="nucleotide sequence ID" value="NZ_BMJQ01000009.1"/>
</dbReference>
<dbReference type="SUPFAM" id="SSF51197">
    <property type="entry name" value="Clavaminate synthase-like"/>
    <property type="match status" value="1"/>
</dbReference>
<proteinExistence type="predicted"/>
<protein>
    <recommendedName>
        <fullName evidence="1">Aspartyl/asparaginy/proline hydroxylase domain-containing protein</fullName>
    </recommendedName>
</protein>
<gene>
    <name evidence="2" type="ORF">GCM10011611_36050</name>
</gene>
<comment type="caution">
    <text evidence="2">The sequence shown here is derived from an EMBL/GenBank/DDBJ whole genome shotgun (WGS) entry which is preliminary data.</text>
</comment>
<dbReference type="EMBL" id="BMJQ01000009">
    <property type="protein sequence ID" value="GGF26816.1"/>
    <property type="molecule type" value="Genomic_DNA"/>
</dbReference>
<name>A0A8J2YVS4_9PROT</name>
<dbReference type="Pfam" id="PF05118">
    <property type="entry name" value="Asp_Arg_Hydrox"/>
    <property type="match status" value="1"/>
</dbReference>
<evidence type="ECO:0000313" key="3">
    <source>
        <dbReference type="Proteomes" id="UP000646365"/>
    </source>
</evidence>
<dbReference type="InterPro" id="IPR007803">
    <property type="entry name" value="Asp/Arg/Pro-Hydrxlase"/>
</dbReference>
<evidence type="ECO:0000259" key="1">
    <source>
        <dbReference type="Pfam" id="PF05118"/>
    </source>
</evidence>
<dbReference type="Proteomes" id="UP000646365">
    <property type="component" value="Unassembled WGS sequence"/>
</dbReference>
<dbReference type="Gene3D" id="2.60.120.330">
    <property type="entry name" value="B-lactam Antibiotic, Isopenicillin N Synthase, Chain"/>
    <property type="match status" value="1"/>
</dbReference>
<organism evidence="2 3">
    <name type="scientific">Aliidongia dinghuensis</name>
    <dbReference type="NCBI Taxonomy" id="1867774"/>
    <lineage>
        <taxon>Bacteria</taxon>
        <taxon>Pseudomonadati</taxon>
        <taxon>Pseudomonadota</taxon>
        <taxon>Alphaproteobacteria</taxon>
        <taxon>Rhodospirillales</taxon>
        <taxon>Dongiaceae</taxon>
        <taxon>Aliidongia</taxon>
    </lineage>
</organism>
<evidence type="ECO:0000313" key="2">
    <source>
        <dbReference type="EMBL" id="GGF26816.1"/>
    </source>
</evidence>
<dbReference type="InterPro" id="IPR027443">
    <property type="entry name" value="IPNS-like_sf"/>
</dbReference>